<gene>
    <name evidence="5" type="ORF">SAMN05216466_122109</name>
</gene>
<dbReference type="RefSeq" id="WP_090693033.1">
    <property type="nucleotide sequence ID" value="NZ_CADERL010000008.1"/>
</dbReference>
<evidence type="ECO:0000313" key="5">
    <source>
        <dbReference type="EMBL" id="SDI41918.1"/>
    </source>
</evidence>
<dbReference type="SMART" id="SM00267">
    <property type="entry name" value="GGDEF"/>
    <property type="match status" value="1"/>
</dbReference>
<dbReference type="PROSITE" id="PS50924">
    <property type="entry name" value="MHYT"/>
    <property type="match status" value="1"/>
</dbReference>
<reference evidence="5 6" key="1">
    <citation type="submission" date="2016-10" db="EMBL/GenBank/DDBJ databases">
        <authorList>
            <person name="de Groot N.N."/>
        </authorList>
    </citation>
    <scope>NUCLEOTIDE SEQUENCE [LARGE SCALE GENOMIC DNA]</scope>
    <source>
        <strain evidence="5 6">LMG 2247</strain>
    </source>
</reference>
<dbReference type="GO" id="GO:0016020">
    <property type="term" value="C:membrane"/>
    <property type="evidence" value="ECO:0007669"/>
    <property type="project" value="UniProtKB-UniRule"/>
</dbReference>
<feature type="domain" description="MHYT" evidence="4">
    <location>
        <begin position="5"/>
        <end position="200"/>
    </location>
</feature>
<dbReference type="CDD" id="cd01948">
    <property type="entry name" value="EAL"/>
    <property type="match status" value="1"/>
</dbReference>
<accession>A0A1G8KEV9</accession>
<dbReference type="InterPro" id="IPR029787">
    <property type="entry name" value="Nucleotide_cyclase"/>
</dbReference>
<evidence type="ECO:0000259" key="4">
    <source>
        <dbReference type="PROSITE" id="PS50924"/>
    </source>
</evidence>
<sequence>MLGTYNFWLVAVSFVVATLASYTALDLTGRISLLASSRLRHAWLAGGAAAMGVGIWSMHFIAMLALSLPIPLGYDFALTGYSLAIAVVVSYLALLATTRAQLTPVHLATGSVLMGLGIAGMHYTGMAAMRMQPGIDYQPSWVAGSIAIAVAASMAALLIARRLRDDGEHNVTRARTGAALVMAVAISGMHYSGMAAAHFPAGAICGAADGVNTEWLATAVILFTFAILIVTLMLSRFDARTTFLASAVTSLNGQIVRLATLDTLTGLPNRTTLTERVATAIELARHRHNVFAILFMDLDGFKTINDSLGHSAGDQVLVTFAQRLQACVRATDTVARLGGDEFVVLSENLVSRQDAGLIAEGVLERMREGVWNDNEPLQVMPSIGIALFPQDGDAVDTLLKHADAAMYEAKRAGRSTYRFFEASMNEAATRTLQIQHALHESLSAGYFTLNFQPKFRGDSNELAGAEALIRLDHPILGALTPMEFIPIAERSGQIVQIGYWVVRETCRQIRRWVDEGLPSMKVAINLSPRQLSQPNLVASVLEIVKAEQVECDRIMFEITETVAMQDAPRTIEMIRDFHASGFEIAIDDFGTGYSSLAYLQRFRVKQLKIDRFFTNGLDDHGPEGTAIVSAIIALAHSLDMDVVAEGVETASQLGKLKAMMCDEMQGFLLGKPLAADAFSALLKERMTMV</sequence>
<feature type="transmembrane region" description="Helical" evidence="1">
    <location>
        <begin position="180"/>
        <end position="203"/>
    </location>
</feature>
<evidence type="ECO:0000313" key="6">
    <source>
        <dbReference type="Proteomes" id="UP000199706"/>
    </source>
</evidence>
<dbReference type="SUPFAM" id="SSF141868">
    <property type="entry name" value="EAL domain-like"/>
    <property type="match status" value="1"/>
</dbReference>
<dbReference type="CDD" id="cd01949">
    <property type="entry name" value="GGDEF"/>
    <property type="match status" value="1"/>
</dbReference>
<dbReference type="NCBIfam" id="TIGR00254">
    <property type="entry name" value="GGDEF"/>
    <property type="match status" value="1"/>
</dbReference>
<dbReference type="OrthoDB" id="9813903at2"/>
<feature type="transmembrane region" description="Helical" evidence="1">
    <location>
        <begin position="107"/>
        <end position="129"/>
    </location>
</feature>
<feature type="transmembrane region" description="Helical" evidence="1">
    <location>
        <begin position="46"/>
        <end position="70"/>
    </location>
</feature>
<dbReference type="PROSITE" id="PS50887">
    <property type="entry name" value="GGDEF"/>
    <property type="match status" value="1"/>
</dbReference>
<dbReference type="EMBL" id="FNCJ01000022">
    <property type="protein sequence ID" value="SDI41918.1"/>
    <property type="molecule type" value="Genomic_DNA"/>
</dbReference>
<dbReference type="InterPro" id="IPR043128">
    <property type="entry name" value="Rev_trsase/Diguanyl_cyclase"/>
</dbReference>
<dbReference type="PROSITE" id="PS50883">
    <property type="entry name" value="EAL"/>
    <property type="match status" value="1"/>
</dbReference>
<dbReference type="Proteomes" id="UP000199706">
    <property type="component" value="Unassembled WGS sequence"/>
</dbReference>
<proteinExistence type="predicted"/>
<feature type="domain" description="GGDEF" evidence="3">
    <location>
        <begin position="289"/>
        <end position="422"/>
    </location>
</feature>
<feature type="transmembrane region" description="Helical" evidence="1">
    <location>
        <begin position="76"/>
        <end position="95"/>
    </location>
</feature>
<dbReference type="Pfam" id="PF03707">
    <property type="entry name" value="MHYT"/>
    <property type="match status" value="2"/>
</dbReference>
<dbReference type="InterPro" id="IPR005330">
    <property type="entry name" value="MHYT_dom"/>
</dbReference>
<feature type="domain" description="EAL" evidence="2">
    <location>
        <begin position="431"/>
        <end position="686"/>
    </location>
</feature>
<feature type="transmembrane region" description="Helical" evidence="1">
    <location>
        <begin position="215"/>
        <end position="234"/>
    </location>
</feature>
<dbReference type="InterPro" id="IPR000160">
    <property type="entry name" value="GGDEF_dom"/>
</dbReference>
<dbReference type="FunFam" id="3.30.70.270:FF:000001">
    <property type="entry name" value="Diguanylate cyclase domain protein"/>
    <property type="match status" value="1"/>
</dbReference>
<dbReference type="Gene3D" id="3.30.70.270">
    <property type="match status" value="1"/>
</dbReference>
<name>A0A1G8KEV9_9BURK</name>
<dbReference type="PANTHER" id="PTHR44757:SF2">
    <property type="entry name" value="BIOFILM ARCHITECTURE MAINTENANCE PROTEIN MBAA"/>
    <property type="match status" value="1"/>
</dbReference>
<dbReference type="AlphaFoldDB" id="A0A1G8KEV9"/>
<keyword evidence="1" id="KW-0472">Membrane</keyword>
<dbReference type="Gene3D" id="3.20.20.450">
    <property type="entry name" value="EAL domain"/>
    <property type="match status" value="1"/>
</dbReference>
<evidence type="ECO:0000256" key="1">
    <source>
        <dbReference type="PROSITE-ProRule" id="PRU00244"/>
    </source>
</evidence>
<dbReference type="Pfam" id="PF00990">
    <property type="entry name" value="GGDEF"/>
    <property type="match status" value="1"/>
</dbReference>
<dbReference type="SMART" id="SM00052">
    <property type="entry name" value="EAL"/>
    <property type="match status" value="1"/>
</dbReference>
<dbReference type="PANTHER" id="PTHR44757">
    <property type="entry name" value="DIGUANYLATE CYCLASE DGCP"/>
    <property type="match status" value="1"/>
</dbReference>
<dbReference type="InterPro" id="IPR001633">
    <property type="entry name" value="EAL_dom"/>
</dbReference>
<dbReference type="InterPro" id="IPR052155">
    <property type="entry name" value="Biofilm_reg_signaling"/>
</dbReference>
<evidence type="ECO:0000259" key="2">
    <source>
        <dbReference type="PROSITE" id="PS50883"/>
    </source>
</evidence>
<keyword evidence="1" id="KW-0812">Transmembrane</keyword>
<organism evidence="5 6">
    <name type="scientific">Paraburkholderia phenazinium</name>
    <dbReference type="NCBI Taxonomy" id="60549"/>
    <lineage>
        <taxon>Bacteria</taxon>
        <taxon>Pseudomonadati</taxon>
        <taxon>Pseudomonadota</taxon>
        <taxon>Betaproteobacteria</taxon>
        <taxon>Burkholderiales</taxon>
        <taxon>Burkholderiaceae</taxon>
        <taxon>Paraburkholderia</taxon>
    </lineage>
</organism>
<dbReference type="SUPFAM" id="SSF55073">
    <property type="entry name" value="Nucleotide cyclase"/>
    <property type="match status" value="1"/>
</dbReference>
<keyword evidence="1" id="KW-1133">Transmembrane helix</keyword>
<feature type="transmembrane region" description="Helical" evidence="1">
    <location>
        <begin position="141"/>
        <end position="160"/>
    </location>
</feature>
<dbReference type="InterPro" id="IPR035919">
    <property type="entry name" value="EAL_sf"/>
</dbReference>
<protein>
    <submittedName>
        <fullName evidence="5">Diguanylate cyclase (GGDEF) domain-containing protein</fullName>
    </submittedName>
</protein>
<evidence type="ECO:0000259" key="3">
    <source>
        <dbReference type="PROSITE" id="PS50887"/>
    </source>
</evidence>
<dbReference type="GO" id="GO:0003824">
    <property type="term" value="F:catalytic activity"/>
    <property type="evidence" value="ECO:0007669"/>
    <property type="project" value="UniProtKB-ARBA"/>
</dbReference>
<dbReference type="Pfam" id="PF00563">
    <property type="entry name" value="EAL"/>
    <property type="match status" value="1"/>
</dbReference>
<feature type="transmembrane region" description="Helical" evidence="1">
    <location>
        <begin position="6"/>
        <end position="25"/>
    </location>
</feature>